<evidence type="ECO:0000256" key="1">
    <source>
        <dbReference type="ARBA" id="ARBA00022737"/>
    </source>
</evidence>
<accession>A0A813J0V1</accession>
<dbReference type="CDD" id="cd12379">
    <property type="entry name" value="RRM2_I_PABPs"/>
    <property type="match status" value="1"/>
</dbReference>
<organism evidence="5 6">
    <name type="scientific">Polarella glacialis</name>
    <name type="common">Dinoflagellate</name>
    <dbReference type="NCBI Taxonomy" id="89957"/>
    <lineage>
        <taxon>Eukaryota</taxon>
        <taxon>Sar</taxon>
        <taxon>Alveolata</taxon>
        <taxon>Dinophyceae</taxon>
        <taxon>Suessiales</taxon>
        <taxon>Suessiaceae</taxon>
        <taxon>Polarella</taxon>
    </lineage>
</organism>
<keyword evidence="2 3" id="KW-0694">RNA-binding</keyword>
<dbReference type="Proteomes" id="UP000626109">
    <property type="component" value="Unassembled WGS sequence"/>
</dbReference>
<evidence type="ECO:0000259" key="4">
    <source>
        <dbReference type="PROSITE" id="PS50102"/>
    </source>
</evidence>
<dbReference type="SUPFAM" id="SSF53756">
    <property type="entry name" value="UDP-Glycosyltransferase/glycogen phosphorylase"/>
    <property type="match status" value="1"/>
</dbReference>
<gene>
    <name evidence="5" type="ORF">PGLA2088_LOCUS17040</name>
</gene>
<dbReference type="InterPro" id="IPR012677">
    <property type="entry name" value="Nucleotide-bd_a/b_plait_sf"/>
</dbReference>
<feature type="domain" description="RRM" evidence="4">
    <location>
        <begin position="489"/>
        <end position="561"/>
    </location>
</feature>
<comment type="caution">
    <text evidence="5">The sequence shown here is derived from an EMBL/GenBank/DDBJ whole genome shotgun (WGS) entry which is preliminary data.</text>
</comment>
<dbReference type="PROSITE" id="PS50102">
    <property type="entry name" value="RRM"/>
    <property type="match status" value="2"/>
</dbReference>
<evidence type="ECO:0000313" key="5">
    <source>
        <dbReference type="EMBL" id="CAE8668839.1"/>
    </source>
</evidence>
<dbReference type="AlphaFoldDB" id="A0A813J0V1"/>
<sequence length="655" mass="72640">MDDVPWRIELLLLTRAMGVPSVVSTHTDITHMNAFKGTVKLVWKIHLLSTHLATVHATVSRVFGDQMRKMYQVPIDAIWPPILWSQEFKSEPSVWEEQAAATRAIWLEKLGAQGCVPKAIMLFAGRWSSEKRIHLLWEAVPRDCALVIVGDGTSEYCQTVLNAGPVSGRPNVLPMRKMLSGKELRVAYAACDLFLSASNFETLGNTVIEAMCSGTPCALQPAQGHLEFVVDKKNSWFVDYDDTVQARATLSQIVAGGLDGKALETVLPDLAPLGKKFRTGNFAQDFDEVVLHKALAPQSRGVFGWLLEIVKRVCAMVTCFILFFIWRGFTRYAFITSREPQFEVLGQLGGAVDDKLCSSVWTLPCMRRPYNNVKEFLAWISGCRDASRTAVAEPASPRAAARQAADATDYESHYKSARRRNSAVLDVFQAGAGVSLSENPGVLTRPARRLAQRAQQAMDKLNYTEIKGRACRIMWNNKQRARVKGAPEANVFVKNLDASIDSRSLYDTFSIFGNILSAKVSTDAQGNSRGYGFVQYESVDAATQAIERVNGMLIGGRTVFVGPFLKREMNQEEVEGEGNPCSLYVKNIPGDWDDAKVNELFAPFGELESSLIVNGGRSERRYGFVNFKDPECATKAVEALHGKDLRTEEEKKEAE</sequence>
<dbReference type="Pfam" id="PF13692">
    <property type="entry name" value="Glyco_trans_1_4"/>
    <property type="match status" value="1"/>
</dbReference>
<dbReference type="Pfam" id="PF00076">
    <property type="entry name" value="RRM_1"/>
    <property type="match status" value="2"/>
</dbReference>
<protein>
    <recommendedName>
        <fullName evidence="4">RRM domain-containing protein</fullName>
    </recommendedName>
</protein>
<feature type="domain" description="RRM" evidence="4">
    <location>
        <begin position="581"/>
        <end position="655"/>
    </location>
</feature>
<dbReference type="GO" id="GO:0003723">
    <property type="term" value="F:RNA binding"/>
    <property type="evidence" value="ECO:0007669"/>
    <property type="project" value="UniProtKB-UniRule"/>
</dbReference>
<dbReference type="EMBL" id="CAJNNW010022093">
    <property type="protein sequence ID" value="CAE8668839.1"/>
    <property type="molecule type" value="Genomic_DNA"/>
</dbReference>
<dbReference type="InterPro" id="IPR000504">
    <property type="entry name" value="RRM_dom"/>
</dbReference>
<proteinExistence type="predicted"/>
<dbReference type="SUPFAM" id="SSF54928">
    <property type="entry name" value="RNA-binding domain, RBD"/>
    <property type="match status" value="1"/>
</dbReference>
<evidence type="ECO:0000256" key="3">
    <source>
        <dbReference type="PROSITE-ProRule" id="PRU00176"/>
    </source>
</evidence>
<name>A0A813J0V1_POLGL</name>
<dbReference type="Gene3D" id="3.30.70.330">
    <property type="match status" value="2"/>
</dbReference>
<evidence type="ECO:0000313" key="6">
    <source>
        <dbReference type="Proteomes" id="UP000626109"/>
    </source>
</evidence>
<dbReference type="SMART" id="SM00360">
    <property type="entry name" value="RRM"/>
    <property type="match status" value="2"/>
</dbReference>
<reference evidence="5" key="1">
    <citation type="submission" date="2021-02" db="EMBL/GenBank/DDBJ databases">
        <authorList>
            <person name="Dougan E. K."/>
            <person name="Rhodes N."/>
            <person name="Thang M."/>
            <person name="Chan C."/>
        </authorList>
    </citation>
    <scope>NUCLEOTIDE SEQUENCE</scope>
</reference>
<dbReference type="Gene3D" id="3.40.50.2000">
    <property type="entry name" value="Glycogen Phosphorylase B"/>
    <property type="match status" value="1"/>
</dbReference>
<dbReference type="PANTHER" id="PTHR24012">
    <property type="entry name" value="RNA BINDING PROTEIN"/>
    <property type="match status" value="1"/>
</dbReference>
<keyword evidence="1" id="KW-0677">Repeat</keyword>
<dbReference type="InterPro" id="IPR045305">
    <property type="entry name" value="RRM2_I_PABPs"/>
</dbReference>
<evidence type="ECO:0000256" key="2">
    <source>
        <dbReference type="ARBA" id="ARBA00022884"/>
    </source>
</evidence>
<dbReference type="FunFam" id="3.30.70.330:FF:000003">
    <property type="entry name" value="Polyadenylate-binding protein"/>
    <property type="match status" value="1"/>
</dbReference>
<feature type="non-terminal residue" evidence="5">
    <location>
        <position position="655"/>
    </location>
</feature>
<dbReference type="InterPro" id="IPR035979">
    <property type="entry name" value="RBD_domain_sf"/>
</dbReference>